<dbReference type="Proteomes" id="UP001516400">
    <property type="component" value="Unassembled WGS sequence"/>
</dbReference>
<dbReference type="PROSITE" id="PS50184">
    <property type="entry name" value="VWFC_2"/>
    <property type="match status" value="1"/>
</dbReference>
<organism evidence="2 3">
    <name type="scientific">Cryptolaemus montrouzieri</name>
    <dbReference type="NCBI Taxonomy" id="559131"/>
    <lineage>
        <taxon>Eukaryota</taxon>
        <taxon>Metazoa</taxon>
        <taxon>Ecdysozoa</taxon>
        <taxon>Arthropoda</taxon>
        <taxon>Hexapoda</taxon>
        <taxon>Insecta</taxon>
        <taxon>Pterygota</taxon>
        <taxon>Neoptera</taxon>
        <taxon>Endopterygota</taxon>
        <taxon>Coleoptera</taxon>
        <taxon>Polyphaga</taxon>
        <taxon>Cucujiformia</taxon>
        <taxon>Coccinelloidea</taxon>
        <taxon>Coccinellidae</taxon>
        <taxon>Scymninae</taxon>
        <taxon>Scymnini</taxon>
        <taxon>Cryptolaemus</taxon>
    </lineage>
</organism>
<gene>
    <name evidence="2" type="ORF">HHI36_007683</name>
</gene>
<sequence length="138" mass="15453">MSNDGEIEIRNIFRKNLLMYVGMAPEKRPKIPRMSQSHAMEKTNGFVECRSDYNCPPIVGCHMLAEKTRDGCCQMCKGCVYKGVRYRSHTEWTDPGDPCRVLRCEAGVVTESDVQCHVPCTNPLPPEPGKCCPTCPGK</sequence>
<dbReference type="EMBL" id="JABFTP020000021">
    <property type="protein sequence ID" value="KAL3268575.1"/>
    <property type="molecule type" value="Genomic_DNA"/>
</dbReference>
<proteinExistence type="predicted"/>
<dbReference type="AlphaFoldDB" id="A0ABD2MQB7"/>
<evidence type="ECO:0000313" key="3">
    <source>
        <dbReference type="Proteomes" id="UP001516400"/>
    </source>
</evidence>
<reference evidence="2 3" key="1">
    <citation type="journal article" date="2021" name="BMC Biol.">
        <title>Horizontally acquired antibacterial genes associated with adaptive radiation of ladybird beetles.</title>
        <authorList>
            <person name="Li H.S."/>
            <person name="Tang X.F."/>
            <person name="Huang Y.H."/>
            <person name="Xu Z.Y."/>
            <person name="Chen M.L."/>
            <person name="Du X.Y."/>
            <person name="Qiu B.Y."/>
            <person name="Chen P.T."/>
            <person name="Zhang W."/>
            <person name="Slipinski A."/>
            <person name="Escalona H.E."/>
            <person name="Waterhouse R.M."/>
            <person name="Zwick A."/>
            <person name="Pang H."/>
        </authorList>
    </citation>
    <scope>NUCLEOTIDE SEQUENCE [LARGE SCALE GENOMIC DNA]</scope>
    <source>
        <strain evidence="2">SYSU2018</strain>
    </source>
</reference>
<evidence type="ECO:0000313" key="2">
    <source>
        <dbReference type="EMBL" id="KAL3268575.1"/>
    </source>
</evidence>
<evidence type="ECO:0000259" key="1">
    <source>
        <dbReference type="PROSITE" id="PS50184"/>
    </source>
</evidence>
<comment type="caution">
    <text evidence="2">The sequence shown here is derived from an EMBL/GenBank/DDBJ whole genome shotgun (WGS) entry which is preliminary data.</text>
</comment>
<name>A0ABD2MQB7_9CUCU</name>
<dbReference type="SMART" id="SM00214">
    <property type="entry name" value="VWC"/>
    <property type="match status" value="1"/>
</dbReference>
<feature type="domain" description="VWFC" evidence="1">
    <location>
        <begin position="77"/>
        <end position="136"/>
    </location>
</feature>
<keyword evidence="3" id="KW-1185">Reference proteome</keyword>
<accession>A0ABD2MQB7</accession>
<dbReference type="Gene3D" id="6.20.200.20">
    <property type="match status" value="1"/>
</dbReference>
<dbReference type="InterPro" id="IPR001007">
    <property type="entry name" value="VWF_dom"/>
</dbReference>
<dbReference type="SUPFAM" id="SSF57603">
    <property type="entry name" value="FnI-like domain"/>
    <property type="match status" value="1"/>
</dbReference>
<protein>
    <recommendedName>
        <fullName evidence="1">VWFC domain-containing protein</fullName>
    </recommendedName>
</protein>